<name>A0A2R3IS83_9PSED</name>
<dbReference type="EMBL" id="CP027169">
    <property type="protein sequence ID" value="AVK04750.1"/>
    <property type="molecule type" value="Genomic_DNA"/>
</dbReference>
<reference evidence="2 3" key="1">
    <citation type="submission" date="2018-02" db="EMBL/GenBank/DDBJ databases">
        <title>FDA/CDC Antimicrobial Resistant Isolate Bank Genome Sequencing.</title>
        <authorList>
            <person name="Benahmed F.H."/>
            <person name="Lutgring J.D."/>
            <person name="Yoo B."/>
            <person name="Machado M."/>
            <person name="Brown A."/>
            <person name="McAllister G."/>
            <person name="Perry A."/>
            <person name="Halpin A.L."/>
            <person name="Vavikolanu K."/>
            <person name="Ott S."/>
            <person name="Zhao X."/>
            <person name="Tallon L.J."/>
            <person name="Sadzewicz L."/>
            <person name="Aluvathingal J."/>
            <person name="Nadendla S."/>
            <person name="Voskania-kordi A."/>
            <person name="Simonyan V."/>
            <person name="Patel J."/>
            <person name="Shawar R.M."/>
        </authorList>
    </citation>
    <scope>NUCLEOTIDE SEQUENCE [LARGE SCALE GENOMIC DNA]</scope>
    <source>
        <strain evidence="2 3">AR_0356</strain>
    </source>
</reference>
<dbReference type="Proteomes" id="UP000238390">
    <property type="component" value="Chromosome"/>
</dbReference>
<proteinExistence type="predicted"/>
<protein>
    <submittedName>
        <fullName evidence="2">Helix-turn-helix domain protein</fullName>
    </submittedName>
</protein>
<evidence type="ECO:0000259" key="1">
    <source>
        <dbReference type="PROSITE" id="PS50943"/>
    </source>
</evidence>
<gene>
    <name evidence="2" type="ORF">CSB93_3214</name>
</gene>
<dbReference type="InterPro" id="IPR001387">
    <property type="entry name" value="Cro/C1-type_HTH"/>
</dbReference>
<dbReference type="CDD" id="cd00093">
    <property type="entry name" value="HTH_XRE"/>
    <property type="match status" value="1"/>
</dbReference>
<feature type="domain" description="HTH cro/C1-type" evidence="1">
    <location>
        <begin position="4"/>
        <end position="63"/>
    </location>
</feature>
<dbReference type="SUPFAM" id="SSF47413">
    <property type="entry name" value="lambda repressor-like DNA-binding domains"/>
    <property type="match status" value="1"/>
</dbReference>
<dbReference type="PROSITE" id="PS50943">
    <property type="entry name" value="HTH_CROC1"/>
    <property type="match status" value="1"/>
</dbReference>
<dbReference type="GO" id="GO:0003677">
    <property type="term" value="F:DNA binding"/>
    <property type="evidence" value="ECO:0007669"/>
    <property type="project" value="InterPro"/>
</dbReference>
<dbReference type="SMART" id="SM00530">
    <property type="entry name" value="HTH_XRE"/>
    <property type="match status" value="1"/>
</dbReference>
<accession>A0A2R3IS83</accession>
<dbReference type="InterPro" id="IPR010982">
    <property type="entry name" value="Lambda_DNA-bd_dom_sf"/>
</dbReference>
<dbReference type="RefSeq" id="WP_086352338.1">
    <property type="nucleotide sequence ID" value="NZ_CP027169.1"/>
</dbReference>
<organism evidence="2 3">
    <name type="scientific">Pseudomonas paraeruginosa</name>
    <dbReference type="NCBI Taxonomy" id="2994495"/>
    <lineage>
        <taxon>Bacteria</taxon>
        <taxon>Pseudomonadati</taxon>
        <taxon>Pseudomonadota</taxon>
        <taxon>Gammaproteobacteria</taxon>
        <taxon>Pseudomonadales</taxon>
        <taxon>Pseudomonadaceae</taxon>
        <taxon>Pseudomonas</taxon>
    </lineage>
</organism>
<sequence>MNNLKSLRLSAKITQRALAKEMRVTQGAIAHYESGRRVPSLSGCRRIVHALERLGVRCSLSTVFPDQVERSADLEPILPSDSHLVQCADAAVQASSAGVAP</sequence>
<evidence type="ECO:0000313" key="2">
    <source>
        <dbReference type="EMBL" id="AVK04750.1"/>
    </source>
</evidence>
<evidence type="ECO:0000313" key="3">
    <source>
        <dbReference type="Proteomes" id="UP000238390"/>
    </source>
</evidence>
<dbReference type="Pfam" id="PF01381">
    <property type="entry name" value="HTH_3"/>
    <property type="match status" value="1"/>
</dbReference>
<dbReference type="AlphaFoldDB" id="A0A2R3IS83"/>
<dbReference type="Gene3D" id="1.10.260.40">
    <property type="entry name" value="lambda repressor-like DNA-binding domains"/>
    <property type="match status" value="1"/>
</dbReference>
<keyword evidence="3" id="KW-1185">Reference proteome</keyword>